<dbReference type="InterPro" id="IPR011990">
    <property type="entry name" value="TPR-like_helical_dom_sf"/>
</dbReference>
<dbReference type="Pfam" id="PF07719">
    <property type="entry name" value="TPR_2"/>
    <property type="match status" value="1"/>
</dbReference>
<feature type="compositionally biased region" description="Polar residues" evidence="4">
    <location>
        <begin position="227"/>
        <end position="247"/>
    </location>
</feature>
<keyword evidence="2 3" id="KW-0802">TPR repeat</keyword>
<evidence type="ECO:0000256" key="3">
    <source>
        <dbReference type="PROSITE-ProRule" id="PRU00339"/>
    </source>
</evidence>
<keyword evidence="5" id="KW-0812">Transmembrane</keyword>
<feature type="repeat" description="TPR" evidence="3">
    <location>
        <begin position="120"/>
        <end position="153"/>
    </location>
</feature>
<evidence type="ECO:0000256" key="2">
    <source>
        <dbReference type="ARBA" id="ARBA00022803"/>
    </source>
</evidence>
<feature type="region of interest" description="Disordered" evidence="4">
    <location>
        <begin position="174"/>
        <end position="255"/>
    </location>
</feature>
<dbReference type="InterPro" id="IPR019734">
    <property type="entry name" value="TPR_rpt"/>
</dbReference>
<organism evidence="6 7">
    <name type="scientific">Sulfurimonas diazotrophicus</name>
    <dbReference type="NCBI Taxonomy" id="3131939"/>
    <lineage>
        <taxon>Bacteria</taxon>
        <taxon>Pseudomonadati</taxon>
        <taxon>Campylobacterota</taxon>
        <taxon>Epsilonproteobacteria</taxon>
        <taxon>Campylobacterales</taxon>
        <taxon>Sulfurimonadaceae</taxon>
        <taxon>Sulfurimonas</taxon>
    </lineage>
</organism>
<dbReference type="PROSITE" id="PS50005">
    <property type="entry name" value="TPR"/>
    <property type="match status" value="1"/>
</dbReference>
<dbReference type="RefSeq" id="WP_345973461.1">
    <property type="nucleotide sequence ID" value="NZ_CP147920.1"/>
</dbReference>
<reference evidence="6 7" key="1">
    <citation type="submission" date="2024-03" db="EMBL/GenBank/DDBJ databases">
        <title>Sulfurimonas sp. HSL3-1.</title>
        <authorList>
            <person name="Wang S."/>
        </authorList>
    </citation>
    <scope>NUCLEOTIDE SEQUENCE [LARGE SCALE GENOMIC DNA]</scope>
    <source>
        <strain evidence="6 7">HSL3-1</strain>
    </source>
</reference>
<sequence>MRSRLSHIVSTPAVMASLLAQGWRGMLRYRGHRALLPVLLGLFAAVLSLLLLLLWEAILPYRAEQAYREADYNRSAALFVRIEGAAAQYDTGNAWYRSGEYERALQYYSALEKVEGAFGASVWFNRGNTLVRLKEFAKAREAFARSLALRYDEEALANMMHILAAEEQDHMLTGRQEGKKRAQDQAAERSEGGPKKEGGGSNQQSSAERRSGAGSQGKKVEREEQLEFSNKGNSRLSSKQYELINQRNVHETKPW</sequence>
<dbReference type="EMBL" id="CP147920">
    <property type="protein sequence ID" value="XAU16094.1"/>
    <property type="molecule type" value="Genomic_DNA"/>
</dbReference>
<feature type="compositionally biased region" description="Basic and acidic residues" evidence="4">
    <location>
        <begin position="174"/>
        <end position="198"/>
    </location>
</feature>
<dbReference type="SMART" id="SM00028">
    <property type="entry name" value="TPR"/>
    <property type="match status" value="2"/>
</dbReference>
<evidence type="ECO:0000256" key="1">
    <source>
        <dbReference type="ARBA" id="ARBA00022737"/>
    </source>
</evidence>
<name>A0ABZ3HE84_9BACT</name>
<proteinExistence type="predicted"/>
<feature type="transmembrane region" description="Helical" evidence="5">
    <location>
        <begin position="34"/>
        <end position="55"/>
    </location>
</feature>
<gene>
    <name evidence="6" type="ORF">WCY31_05145</name>
</gene>
<evidence type="ECO:0000313" key="6">
    <source>
        <dbReference type="EMBL" id="XAU16094.1"/>
    </source>
</evidence>
<evidence type="ECO:0000256" key="4">
    <source>
        <dbReference type="SAM" id="MobiDB-lite"/>
    </source>
</evidence>
<keyword evidence="1" id="KW-0677">Repeat</keyword>
<evidence type="ECO:0000313" key="7">
    <source>
        <dbReference type="Proteomes" id="UP001447842"/>
    </source>
</evidence>
<evidence type="ECO:0000256" key="5">
    <source>
        <dbReference type="SAM" id="Phobius"/>
    </source>
</evidence>
<dbReference type="SUPFAM" id="SSF48452">
    <property type="entry name" value="TPR-like"/>
    <property type="match status" value="1"/>
</dbReference>
<dbReference type="InterPro" id="IPR013105">
    <property type="entry name" value="TPR_2"/>
</dbReference>
<keyword evidence="5" id="KW-0472">Membrane</keyword>
<keyword evidence="5" id="KW-1133">Transmembrane helix</keyword>
<keyword evidence="7" id="KW-1185">Reference proteome</keyword>
<protein>
    <submittedName>
        <fullName evidence="6">Tetratricopeptide repeat protein</fullName>
    </submittedName>
</protein>
<dbReference type="Gene3D" id="1.25.40.10">
    <property type="entry name" value="Tetratricopeptide repeat domain"/>
    <property type="match status" value="1"/>
</dbReference>
<dbReference type="Proteomes" id="UP001447842">
    <property type="component" value="Chromosome"/>
</dbReference>
<accession>A0ABZ3HE84</accession>